<dbReference type="EMBL" id="UGCO01000001">
    <property type="protein sequence ID" value="STI80584.1"/>
    <property type="molecule type" value="Genomic_DNA"/>
</dbReference>
<reference evidence="1 2" key="1">
    <citation type="submission" date="2018-06" db="EMBL/GenBank/DDBJ databases">
        <authorList>
            <consortium name="Pathogen Informatics"/>
            <person name="Doyle S."/>
        </authorList>
    </citation>
    <scope>NUCLEOTIDE SEQUENCE [LARGE SCALE GENOMIC DNA]</scope>
    <source>
        <strain evidence="1 2">NCTC8985</strain>
    </source>
</reference>
<organism evidence="1 2">
    <name type="scientific">Escherichia coli</name>
    <dbReference type="NCBI Taxonomy" id="562"/>
    <lineage>
        <taxon>Bacteria</taxon>
        <taxon>Pseudomonadati</taxon>
        <taxon>Pseudomonadota</taxon>
        <taxon>Gammaproteobacteria</taxon>
        <taxon>Enterobacterales</taxon>
        <taxon>Enterobacteriaceae</taxon>
        <taxon>Escherichia</taxon>
    </lineage>
</organism>
<evidence type="ECO:0000313" key="1">
    <source>
        <dbReference type="EMBL" id="STI80584.1"/>
    </source>
</evidence>
<dbReference type="AlphaFoldDB" id="A0A376TTS0"/>
<evidence type="ECO:0000313" key="2">
    <source>
        <dbReference type="Proteomes" id="UP000254405"/>
    </source>
</evidence>
<dbReference type="Proteomes" id="UP000254405">
    <property type="component" value="Unassembled WGS sequence"/>
</dbReference>
<sequence>MTDMIWYIDVDEADTSTAPYLASSPEMVFTECSPPLTDIPFLQDFSRVKNQYLLVLHTLTMKTGLLQQSNRLNSAQ</sequence>
<accession>A0A376TTS0</accession>
<name>A0A376TTS0_ECOLX</name>
<gene>
    <name evidence="1" type="ORF">NCTC8985_06018</name>
</gene>
<proteinExistence type="predicted"/>
<protein>
    <submittedName>
        <fullName evidence="1">Uncharacterized protein</fullName>
    </submittedName>
</protein>